<name>A0AAW0JAJ3_MYOGA</name>
<dbReference type="EMBL" id="JBBHLL010000050">
    <property type="protein sequence ID" value="KAK7823660.1"/>
    <property type="molecule type" value="Genomic_DNA"/>
</dbReference>
<sequence>VCDDQLTFLPSAVKELENLQKLNISHNKLKMCPKEIRKIRNLKVFQIIIRKLCLLFLFCLSSLLQSYLYSRQLKSLPTEISKLKRLKHLGYNSSLLEPPRPATSQRSQHCHTRSDRQATFIPSDVSDAVETHVTSAESASLAELQKIGLPFDTFRVLPAVCSPPTLKAEL</sequence>
<dbReference type="InterPro" id="IPR032675">
    <property type="entry name" value="LRR_dom_sf"/>
</dbReference>
<dbReference type="PANTHER" id="PTHR48051:SF54">
    <property type="entry name" value="LEUCINE-RICH REPEAT-CONTAINING PROTEIN"/>
    <property type="match status" value="1"/>
</dbReference>
<organism evidence="4 5">
    <name type="scientific">Myodes glareolus</name>
    <name type="common">Bank vole</name>
    <name type="synonym">Clethrionomys glareolus</name>
    <dbReference type="NCBI Taxonomy" id="447135"/>
    <lineage>
        <taxon>Eukaryota</taxon>
        <taxon>Metazoa</taxon>
        <taxon>Chordata</taxon>
        <taxon>Craniata</taxon>
        <taxon>Vertebrata</taxon>
        <taxon>Euteleostomi</taxon>
        <taxon>Mammalia</taxon>
        <taxon>Eutheria</taxon>
        <taxon>Euarchontoglires</taxon>
        <taxon>Glires</taxon>
        <taxon>Rodentia</taxon>
        <taxon>Myomorpha</taxon>
        <taxon>Muroidea</taxon>
        <taxon>Cricetidae</taxon>
        <taxon>Arvicolinae</taxon>
        <taxon>Myodes</taxon>
    </lineage>
</organism>
<gene>
    <name evidence="4" type="ORF">U0070_003312</name>
</gene>
<dbReference type="GO" id="GO:0005737">
    <property type="term" value="C:cytoplasm"/>
    <property type="evidence" value="ECO:0007669"/>
    <property type="project" value="TreeGrafter"/>
</dbReference>
<dbReference type="AlphaFoldDB" id="A0AAW0JAJ3"/>
<evidence type="ECO:0000256" key="2">
    <source>
        <dbReference type="ARBA" id="ARBA00022737"/>
    </source>
</evidence>
<evidence type="ECO:0000256" key="3">
    <source>
        <dbReference type="SAM" id="Phobius"/>
    </source>
</evidence>
<dbReference type="PANTHER" id="PTHR48051">
    <property type="match status" value="1"/>
</dbReference>
<proteinExistence type="predicted"/>
<accession>A0AAW0JAJ3</accession>
<keyword evidence="5" id="KW-1185">Reference proteome</keyword>
<evidence type="ECO:0000313" key="4">
    <source>
        <dbReference type="EMBL" id="KAK7823660.1"/>
    </source>
</evidence>
<dbReference type="Gene3D" id="3.80.10.10">
    <property type="entry name" value="Ribonuclease Inhibitor"/>
    <property type="match status" value="1"/>
</dbReference>
<dbReference type="Proteomes" id="UP001488838">
    <property type="component" value="Unassembled WGS sequence"/>
</dbReference>
<comment type="caution">
    <text evidence="4">The sequence shown here is derived from an EMBL/GenBank/DDBJ whole genome shotgun (WGS) entry which is preliminary data.</text>
</comment>
<evidence type="ECO:0000256" key="1">
    <source>
        <dbReference type="ARBA" id="ARBA00022614"/>
    </source>
</evidence>
<protein>
    <submittedName>
        <fullName evidence="4">Uncharacterized protein</fullName>
    </submittedName>
</protein>
<keyword evidence="1" id="KW-0433">Leucine-rich repeat</keyword>
<evidence type="ECO:0000313" key="5">
    <source>
        <dbReference type="Proteomes" id="UP001488838"/>
    </source>
</evidence>
<keyword evidence="3" id="KW-1133">Transmembrane helix</keyword>
<keyword evidence="3" id="KW-0812">Transmembrane</keyword>
<keyword evidence="2" id="KW-0677">Repeat</keyword>
<feature type="transmembrane region" description="Helical" evidence="3">
    <location>
        <begin position="47"/>
        <end position="69"/>
    </location>
</feature>
<dbReference type="InterPro" id="IPR050216">
    <property type="entry name" value="LRR_domain-containing"/>
</dbReference>
<keyword evidence="3" id="KW-0472">Membrane</keyword>
<dbReference type="SUPFAM" id="SSF52058">
    <property type="entry name" value="L domain-like"/>
    <property type="match status" value="1"/>
</dbReference>
<reference evidence="4 5" key="1">
    <citation type="journal article" date="2023" name="bioRxiv">
        <title>Conserved and derived expression patterns and positive selection on dental genes reveal complex evolutionary context of ever-growing rodent molars.</title>
        <authorList>
            <person name="Calamari Z.T."/>
            <person name="Song A."/>
            <person name="Cohen E."/>
            <person name="Akter M."/>
            <person name="Roy R.D."/>
            <person name="Hallikas O."/>
            <person name="Christensen M.M."/>
            <person name="Li P."/>
            <person name="Marangoni P."/>
            <person name="Jernvall J."/>
            <person name="Klein O.D."/>
        </authorList>
    </citation>
    <scope>NUCLEOTIDE SEQUENCE [LARGE SCALE GENOMIC DNA]</scope>
    <source>
        <strain evidence="4">V071</strain>
    </source>
</reference>
<feature type="non-terminal residue" evidence="4">
    <location>
        <position position="1"/>
    </location>
</feature>